<feature type="region of interest" description="Disordered" evidence="1">
    <location>
        <begin position="25"/>
        <end position="46"/>
    </location>
</feature>
<evidence type="ECO:0000313" key="2">
    <source>
        <dbReference type="EMBL" id="PSR55350.1"/>
    </source>
</evidence>
<evidence type="ECO:0000256" key="1">
    <source>
        <dbReference type="SAM" id="MobiDB-lite"/>
    </source>
</evidence>
<evidence type="ECO:0000313" key="3">
    <source>
        <dbReference type="Proteomes" id="UP000240357"/>
    </source>
</evidence>
<dbReference type="RefSeq" id="WP_106931529.1">
    <property type="nucleotide sequence ID" value="NZ_PYFT01000001.1"/>
</dbReference>
<proteinExistence type="predicted"/>
<dbReference type="EMBL" id="PYFT01000001">
    <property type="protein sequence ID" value="PSR55350.1"/>
    <property type="molecule type" value="Genomic_DNA"/>
</dbReference>
<comment type="caution">
    <text evidence="2">The sequence shown here is derived from an EMBL/GenBank/DDBJ whole genome shotgun (WGS) entry which is preliminary data.</text>
</comment>
<reference evidence="2 3" key="1">
    <citation type="submission" date="2018-03" db="EMBL/GenBank/DDBJ databases">
        <title>Adhaeribacter sp. HMF7605 Genome sequencing and assembly.</title>
        <authorList>
            <person name="Kang H."/>
            <person name="Kang J."/>
            <person name="Cha I."/>
            <person name="Kim H."/>
            <person name="Joh K."/>
        </authorList>
    </citation>
    <scope>NUCLEOTIDE SEQUENCE [LARGE SCALE GENOMIC DNA]</scope>
    <source>
        <strain evidence="2 3">HMF7605</strain>
    </source>
</reference>
<evidence type="ECO:0008006" key="4">
    <source>
        <dbReference type="Google" id="ProtNLM"/>
    </source>
</evidence>
<keyword evidence="3" id="KW-1185">Reference proteome</keyword>
<protein>
    <recommendedName>
        <fullName evidence="4">Lipoprotein</fullName>
    </recommendedName>
</protein>
<sequence length="249" mass="28575">MRNLTLLPLFLLVISCHNRTDTLTNKKTEENPAKTSITDKTNEKPVKTERYTLEPATKAAFDQAATRQPVSFKMGPEEARKENGVLVLKINQKWTPLEAFRDTLLNTDDPEIREYRYLGQNQALHQYLVAGSFYEGFETYLVDKTTGKITPTWAEPSVSPDHKYLANVSRATVMEGEPNGVQVWKVAGPNNSSAIAQHLEIEPQDWEPFELQWESPESIIIKMMPTEKYEQLQAEPKEEDFSYLRLRVK</sequence>
<dbReference type="Proteomes" id="UP000240357">
    <property type="component" value="Unassembled WGS sequence"/>
</dbReference>
<gene>
    <name evidence="2" type="ORF">AHMF7605_18475</name>
</gene>
<dbReference type="OrthoDB" id="995425at2"/>
<accession>A0A2T2YIL8</accession>
<dbReference type="AlphaFoldDB" id="A0A2T2YIL8"/>
<organism evidence="2 3">
    <name type="scientific">Adhaeribacter arboris</name>
    <dbReference type="NCBI Taxonomy" id="2072846"/>
    <lineage>
        <taxon>Bacteria</taxon>
        <taxon>Pseudomonadati</taxon>
        <taxon>Bacteroidota</taxon>
        <taxon>Cytophagia</taxon>
        <taxon>Cytophagales</taxon>
        <taxon>Hymenobacteraceae</taxon>
        <taxon>Adhaeribacter</taxon>
    </lineage>
</organism>
<dbReference type="PROSITE" id="PS51257">
    <property type="entry name" value="PROKAR_LIPOPROTEIN"/>
    <property type="match status" value="1"/>
</dbReference>
<name>A0A2T2YIL8_9BACT</name>